<accession>A0A433V2D0</accession>
<organism evidence="1 2">
    <name type="scientific">Dulcicalothrix desertica PCC 7102</name>
    <dbReference type="NCBI Taxonomy" id="232991"/>
    <lineage>
        <taxon>Bacteria</taxon>
        <taxon>Bacillati</taxon>
        <taxon>Cyanobacteriota</taxon>
        <taxon>Cyanophyceae</taxon>
        <taxon>Nostocales</taxon>
        <taxon>Calotrichaceae</taxon>
        <taxon>Dulcicalothrix</taxon>
    </lineage>
</organism>
<dbReference type="Pfam" id="PF05721">
    <property type="entry name" value="PhyH"/>
    <property type="match status" value="1"/>
</dbReference>
<dbReference type="EMBL" id="RSCL01000025">
    <property type="protein sequence ID" value="RUT00247.1"/>
    <property type="molecule type" value="Genomic_DNA"/>
</dbReference>
<dbReference type="Gene3D" id="2.60.120.620">
    <property type="entry name" value="q2cbj1_9rhob like domain"/>
    <property type="match status" value="1"/>
</dbReference>
<dbReference type="GO" id="GO:0016706">
    <property type="term" value="F:2-oxoglutarate-dependent dioxygenase activity"/>
    <property type="evidence" value="ECO:0007669"/>
    <property type="project" value="UniProtKB-ARBA"/>
</dbReference>
<name>A0A433V2D0_9CYAN</name>
<dbReference type="OrthoDB" id="9809821at2"/>
<dbReference type="InterPro" id="IPR008775">
    <property type="entry name" value="Phytyl_CoA_dOase-like"/>
</dbReference>
<protein>
    <submittedName>
        <fullName evidence="1">Non-ribosomal peptide synthase</fullName>
    </submittedName>
</protein>
<comment type="caution">
    <text evidence="1">The sequence shown here is derived from an EMBL/GenBank/DDBJ whole genome shotgun (WGS) entry which is preliminary data.</text>
</comment>
<dbReference type="Proteomes" id="UP000271624">
    <property type="component" value="Unassembled WGS sequence"/>
</dbReference>
<gene>
    <name evidence="1" type="ORF">DSM106972_076950</name>
</gene>
<reference evidence="1" key="1">
    <citation type="submission" date="2018-12" db="EMBL/GenBank/DDBJ databases">
        <authorList>
            <person name="Will S."/>
            <person name="Neumann-Schaal M."/>
            <person name="Henke P."/>
        </authorList>
    </citation>
    <scope>NUCLEOTIDE SEQUENCE</scope>
    <source>
        <strain evidence="1">PCC 7102</strain>
    </source>
</reference>
<evidence type="ECO:0000313" key="1">
    <source>
        <dbReference type="EMBL" id="RUT00247.1"/>
    </source>
</evidence>
<keyword evidence="2" id="KW-1185">Reference proteome</keyword>
<dbReference type="AlphaFoldDB" id="A0A433V2D0"/>
<dbReference type="RefSeq" id="WP_158632950.1">
    <property type="nucleotide sequence ID" value="NZ_RSCL01000025.1"/>
</dbReference>
<reference evidence="1" key="2">
    <citation type="journal article" date="2019" name="Genome Biol. Evol.">
        <title>Day and night: Metabolic profiles and evolutionary relationships of six axenic non-marine cyanobacteria.</title>
        <authorList>
            <person name="Will S.E."/>
            <person name="Henke P."/>
            <person name="Boedeker C."/>
            <person name="Huang S."/>
            <person name="Brinkmann H."/>
            <person name="Rohde M."/>
            <person name="Jarek M."/>
            <person name="Friedl T."/>
            <person name="Seufert S."/>
            <person name="Schumacher M."/>
            <person name="Overmann J."/>
            <person name="Neumann-Schaal M."/>
            <person name="Petersen J."/>
        </authorList>
    </citation>
    <scope>NUCLEOTIDE SEQUENCE [LARGE SCALE GENOMIC DNA]</scope>
    <source>
        <strain evidence="1">PCC 7102</strain>
    </source>
</reference>
<sequence length="280" mass="31608">MGSFLTKKELQEFEELGIVGPFTLLDPNQVDSITKKLTVEKRKFFFANNIISRIPLLKDQLSEASWGKGKWHKGLHASAPLVYKLATESVIVDRIASIIGQDILLWSAMVLNVKPSDRNPSWHTDAELRDWSQWEGATAWLALSNVDEQSGMKVITRSHRLPLTSEEVRQKLGVNTSDDDAILQAAREFDPKCECVSVNTKPGEFFIFATRAWHTGRKSATQKVRNSVIFQYSKPCVEIKMPVHPDPPVVWDSRSLPCILVRGNDEYGKNRLVKPPKITA</sequence>
<evidence type="ECO:0000313" key="2">
    <source>
        <dbReference type="Proteomes" id="UP000271624"/>
    </source>
</evidence>
<dbReference type="SUPFAM" id="SSF51197">
    <property type="entry name" value="Clavaminate synthase-like"/>
    <property type="match status" value="1"/>
</dbReference>
<proteinExistence type="predicted"/>